<keyword evidence="5" id="KW-1185">Reference proteome</keyword>
<comment type="caution">
    <text evidence="4">The sequence shown here is derived from an EMBL/GenBank/DDBJ whole genome shotgun (WGS) entry which is preliminary data.</text>
</comment>
<dbReference type="PANTHER" id="PTHR43393">
    <property type="entry name" value="CYTOKININ RIBOSIDE 5'-MONOPHOSPHATE PHOSPHORIBOHYDROLASE"/>
    <property type="match status" value="1"/>
</dbReference>
<evidence type="ECO:0000256" key="3">
    <source>
        <dbReference type="ARBA" id="ARBA00031983"/>
    </source>
</evidence>
<evidence type="ECO:0000256" key="2">
    <source>
        <dbReference type="ARBA" id="ARBA00011985"/>
    </source>
</evidence>
<evidence type="ECO:0000313" key="5">
    <source>
        <dbReference type="Proteomes" id="UP001597389"/>
    </source>
</evidence>
<dbReference type="InterPro" id="IPR052341">
    <property type="entry name" value="LOG_family_nucleotidases"/>
</dbReference>
<reference evidence="5" key="1">
    <citation type="journal article" date="2019" name="Int. J. Syst. Evol. Microbiol.">
        <title>The Global Catalogue of Microorganisms (GCM) 10K type strain sequencing project: providing services to taxonomists for standard genome sequencing and annotation.</title>
        <authorList>
            <consortium name="The Broad Institute Genomics Platform"/>
            <consortium name="The Broad Institute Genome Sequencing Center for Infectious Disease"/>
            <person name="Wu L."/>
            <person name="Ma J."/>
        </authorList>
    </citation>
    <scope>NUCLEOTIDE SEQUENCE [LARGE SCALE GENOMIC DNA]</scope>
    <source>
        <strain evidence="5">CCUG 57942</strain>
    </source>
</reference>
<dbReference type="RefSeq" id="WP_377090416.1">
    <property type="nucleotide sequence ID" value="NZ_JBHSJL010000014.1"/>
</dbReference>
<name>A0ABW4Z993_9BACT</name>
<proteinExistence type="predicted"/>
<comment type="catalytic activity">
    <reaction evidence="1">
        <text>AMP + H2O = D-ribose 5-phosphate + adenine</text>
        <dbReference type="Rhea" id="RHEA:20129"/>
        <dbReference type="ChEBI" id="CHEBI:15377"/>
        <dbReference type="ChEBI" id="CHEBI:16708"/>
        <dbReference type="ChEBI" id="CHEBI:78346"/>
        <dbReference type="ChEBI" id="CHEBI:456215"/>
        <dbReference type="EC" id="3.2.2.4"/>
    </reaction>
</comment>
<dbReference type="SUPFAM" id="SSF102405">
    <property type="entry name" value="MCP/YpsA-like"/>
    <property type="match status" value="1"/>
</dbReference>
<dbReference type="Pfam" id="PF03641">
    <property type="entry name" value="Lysine_decarbox"/>
    <property type="match status" value="1"/>
</dbReference>
<gene>
    <name evidence="4" type="ORF">ACFSW8_05000</name>
</gene>
<dbReference type="Gene3D" id="3.40.50.450">
    <property type="match status" value="1"/>
</dbReference>
<accession>A0ABW4Z993</accession>
<dbReference type="InterPro" id="IPR031100">
    <property type="entry name" value="LOG_fam"/>
</dbReference>
<organism evidence="4 5">
    <name type="scientific">Rubritalea tangerina</name>
    <dbReference type="NCBI Taxonomy" id="430798"/>
    <lineage>
        <taxon>Bacteria</taxon>
        <taxon>Pseudomonadati</taxon>
        <taxon>Verrucomicrobiota</taxon>
        <taxon>Verrucomicrobiia</taxon>
        <taxon>Verrucomicrobiales</taxon>
        <taxon>Rubritaleaceae</taxon>
        <taxon>Rubritalea</taxon>
    </lineage>
</organism>
<dbReference type="PANTHER" id="PTHR43393:SF2">
    <property type="entry name" value="CYTOKININ RIBOSIDE 5'-MONOPHOSPHATE PHOSPHORIBOHYDROLASE"/>
    <property type="match status" value="1"/>
</dbReference>
<evidence type="ECO:0000313" key="4">
    <source>
        <dbReference type="EMBL" id="MFD2158247.1"/>
    </source>
</evidence>
<dbReference type="EMBL" id="JBHUJB010000021">
    <property type="protein sequence ID" value="MFD2158247.1"/>
    <property type="molecule type" value="Genomic_DNA"/>
</dbReference>
<evidence type="ECO:0000256" key="1">
    <source>
        <dbReference type="ARBA" id="ARBA00000274"/>
    </source>
</evidence>
<dbReference type="GO" id="GO:0016798">
    <property type="term" value="F:hydrolase activity, acting on glycosyl bonds"/>
    <property type="evidence" value="ECO:0007669"/>
    <property type="project" value="UniProtKB-KW"/>
</dbReference>
<keyword evidence="4" id="KW-0378">Hydrolase</keyword>
<keyword evidence="4" id="KW-0326">Glycosidase</keyword>
<dbReference type="Proteomes" id="UP001597389">
    <property type="component" value="Unassembled WGS sequence"/>
</dbReference>
<sequence length="371" mass="41750">MSKKHHKDVPQEKDFTGGMIHSASCSYVGSTGEKELDDKIMQWAKSMDHDGNFCLLAEMLTTAVRLTRGAVTQGDFKMMNRALKEMRISSEVFYPYRKIKKVGIFGSARTKPEEVEYQTTVKFAERMREEGFMTITGAGPGIMAAGNEGAGKDFSFGLNISLPFESSANSFIINDEKLIDYNYFFTRKLSFVKEADAAVALPGGFGTMDEIFEALTLIQTGKALVYPIVLLDAPGGTYWKFWNQFVEEHLMRLGLISESDFSLFRVTDDIEVAVKEIVDFYSNFHSYRYIGDKLVIRLQEKLDSKAFAKLSKDFSDIVKSGEMTQCGALSEESGEEELAVLPRIVFRHGRNDFGRLREFINAINLAKTAKN</sequence>
<dbReference type="EC" id="3.2.2.4" evidence="2"/>
<protein>
    <recommendedName>
        <fullName evidence="3">AMP nucleosidase</fullName>
        <ecNumber evidence="2">3.2.2.4</ecNumber>
    </recommendedName>
    <alternativeName>
        <fullName evidence="3">AMP nucleosidase</fullName>
    </alternativeName>
</protein>